<evidence type="ECO:0000256" key="1">
    <source>
        <dbReference type="ARBA" id="ARBA00001947"/>
    </source>
</evidence>
<dbReference type="Proteomes" id="UP000028533">
    <property type="component" value="Unassembled WGS sequence"/>
</dbReference>
<dbReference type="PRINTS" id="PR00786">
    <property type="entry name" value="NEPRILYSIN"/>
</dbReference>
<dbReference type="CDD" id="cd08662">
    <property type="entry name" value="M13"/>
    <property type="match status" value="1"/>
</dbReference>
<evidence type="ECO:0000256" key="5">
    <source>
        <dbReference type="ARBA" id="ARBA00022801"/>
    </source>
</evidence>
<comment type="similarity">
    <text evidence="2">Belongs to the peptidase M13 family.</text>
</comment>
<gene>
    <name evidence="10" type="primary">pepO</name>
    <name evidence="10" type="ORF">MCAPa_4480</name>
</gene>
<dbReference type="Pfam" id="PF05649">
    <property type="entry name" value="Peptidase_M13_N"/>
    <property type="match status" value="1"/>
</dbReference>
<dbReference type="AlphaFoldDB" id="A0A084EME0"/>
<dbReference type="PANTHER" id="PTHR11733:SF167">
    <property type="entry name" value="FI17812P1-RELATED"/>
    <property type="match status" value="1"/>
</dbReference>
<keyword evidence="7" id="KW-0482">Metalloprotease</keyword>
<evidence type="ECO:0000256" key="2">
    <source>
        <dbReference type="ARBA" id="ARBA00007357"/>
    </source>
</evidence>
<evidence type="ECO:0000256" key="6">
    <source>
        <dbReference type="ARBA" id="ARBA00022833"/>
    </source>
</evidence>
<organism evidence="10 11">
    <name type="scientific">Mycoplasma capricolum subsp. capricolum 14232</name>
    <dbReference type="NCBI Taxonomy" id="1188238"/>
    <lineage>
        <taxon>Bacteria</taxon>
        <taxon>Bacillati</taxon>
        <taxon>Mycoplasmatota</taxon>
        <taxon>Mollicutes</taxon>
        <taxon>Mycoplasmataceae</taxon>
        <taxon>Mycoplasma</taxon>
    </lineage>
</organism>
<dbReference type="InterPro" id="IPR008753">
    <property type="entry name" value="Peptidase_M13_N"/>
</dbReference>
<evidence type="ECO:0000313" key="11">
    <source>
        <dbReference type="Proteomes" id="UP000028533"/>
    </source>
</evidence>
<evidence type="ECO:0000256" key="7">
    <source>
        <dbReference type="ARBA" id="ARBA00023049"/>
    </source>
</evidence>
<proteinExistence type="inferred from homology"/>
<comment type="cofactor">
    <cofactor evidence="1">
        <name>Zn(2+)</name>
        <dbReference type="ChEBI" id="CHEBI:29105"/>
    </cofactor>
</comment>
<reference evidence="10 11" key="1">
    <citation type="submission" date="2014-02" db="EMBL/GenBank/DDBJ databases">
        <title>Genome sequence of Mycoplasma capricolum subsp. capricolum strain 14232.</title>
        <authorList>
            <person name="Sirand-Pugnet P."/>
            <person name="Breton M."/>
            <person name="Dordet-Frisoni E."/>
            <person name="Baranowski E."/>
            <person name="Barre A."/>
            <person name="Couture C."/>
            <person name="Dupuy V."/>
            <person name="Gaurivaud P."/>
            <person name="Jacob D."/>
            <person name="Lemaitre C."/>
            <person name="Manso-Silvan L."/>
            <person name="Nikolski M."/>
            <person name="Nouvel L.-X."/>
            <person name="Poumarat F."/>
            <person name="Tardy F."/>
            <person name="Thebault P."/>
            <person name="Theil S."/>
            <person name="Citti C."/>
            <person name="Thiaucourt F."/>
            <person name="Blanchard A."/>
        </authorList>
    </citation>
    <scope>NUCLEOTIDE SEQUENCE [LARGE SCALE GENOMIC DNA]</scope>
    <source>
        <strain evidence="10 11">14232</strain>
    </source>
</reference>
<comment type="caution">
    <text evidence="10">The sequence shown here is derived from an EMBL/GenBank/DDBJ whole genome shotgun (WGS) entry which is preliminary data.</text>
</comment>
<dbReference type="Gene3D" id="3.40.390.10">
    <property type="entry name" value="Collagenase (Catalytic Domain)"/>
    <property type="match status" value="1"/>
</dbReference>
<evidence type="ECO:0000259" key="8">
    <source>
        <dbReference type="Pfam" id="PF01431"/>
    </source>
</evidence>
<dbReference type="Pfam" id="PF01431">
    <property type="entry name" value="Peptidase_M13"/>
    <property type="match status" value="1"/>
</dbReference>
<dbReference type="RefSeq" id="WP_036431830.1">
    <property type="nucleotide sequence ID" value="NZ_JFDO01000016.1"/>
</dbReference>
<dbReference type="InterPro" id="IPR024079">
    <property type="entry name" value="MetalloPept_cat_dom_sf"/>
</dbReference>
<evidence type="ECO:0000313" key="10">
    <source>
        <dbReference type="EMBL" id="KEZ19132.1"/>
    </source>
</evidence>
<keyword evidence="3" id="KW-0645">Protease</keyword>
<dbReference type="InterPro" id="IPR000718">
    <property type="entry name" value="Peptidase_M13"/>
</dbReference>
<keyword evidence="6" id="KW-0862">Zinc</keyword>
<evidence type="ECO:0000259" key="9">
    <source>
        <dbReference type="Pfam" id="PF05649"/>
    </source>
</evidence>
<dbReference type="EMBL" id="JFDO01000016">
    <property type="protein sequence ID" value="KEZ19132.1"/>
    <property type="molecule type" value="Genomic_DNA"/>
</dbReference>
<dbReference type="InterPro" id="IPR042089">
    <property type="entry name" value="Peptidase_M13_dom_2"/>
</dbReference>
<feature type="domain" description="Peptidase M13 C-terminal" evidence="8">
    <location>
        <begin position="438"/>
        <end position="628"/>
    </location>
</feature>
<accession>A0A084EME0</accession>
<evidence type="ECO:0000256" key="4">
    <source>
        <dbReference type="ARBA" id="ARBA00022723"/>
    </source>
</evidence>
<dbReference type="GO" id="GO:0016485">
    <property type="term" value="P:protein processing"/>
    <property type="evidence" value="ECO:0007669"/>
    <property type="project" value="TreeGrafter"/>
</dbReference>
<protein>
    <submittedName>
        <fullName evidence="10">Endopeptidase O</fullName>
    </submittedName>
</protein>
<dbReference type="InterPro" id="IPR018497">
    <property type="entry name" value="Peptidase_M13_C"/>
</dbReference>
<dbReference type="Gene3D" id="1.10.1380.10">
    <property type="entry name" value="Neutral endopeptidase , domain2"/>
    <property type="match status" value="1"/>
</dbReference>
<sequence length="631" mass="73783">MKYQIKDNLFKAINNEWLEKTEIPSDRTSIGEFVELDIKNELIVKKIVKNLVKKQKDGLLTDTNLINFTKFYALTSDFETRNKKSIEPLKKYVFEILQINTLDELNTLYTKFIYRNYSLPINFDISNDYIDSSIKTLYLTIASHILPDKSHYEDKQKKTMFYSKFKLMVKKLLTPYFNDLKKVDLIIKQTLKFDQIIAKYSLSSLEKVRYNELYKPYKYSKIVNKTKYLDLSNIISTLIDKKVDQIIFTDDHFANNLDKIFNSKNLELIKSWLIVMLVIRFSKYLDEKTRTLASKYSLFISGQNKVKNKEKHALNLALDYFSMPIGLYYGQKYLGSKAKKDVENMVFHMIEIYKQRLQSNTWLSKQTIDKALLKLNTLGVHIGYPSEIEPYYTNLVTNSESLIETVFSFNQIISKYVFNEYKKPINKNYWSMTPYQVNAYYHPMYNHIVFPAGILQGSFYSINHSTSQNYGGIGAVIAHEISHAFDNNGANFDENGNLKMWWTEEDFAKFNQKTKAMIDLFDNKPTDFGKCNGALTVSENIADAGGISCALQAAQQEKDYDGKEFFINWAKIWKSKYKEQTALRLLETDPHAPTELRANIQAANQEEFIKVFNITPEDKMYIDPEKRVKIW</sequence>
<keyword evidence="5" id="KW-0378">Hydrolase</keyword>
<dbReference type="PANTHER" id="PTHR11733">
    <property type="entry name" value="ZINC METALLOPROTEASE FAMILY M13 NEPRILYSIN-RELATED"/>
    <property type="match status" value="1"/>
</dbReference>
<dbReference type="GO" id="GO:0046872">
    <property type="term" value="F:metal ion binding"/>
    <property type="evidence" value="ECO:0007669"/>
    <property type="project" value="UniProtKB-KW"/>
</dbReference>
<dbReference type="GO" id="GO:0004222">
    <property type="term" value="F:metalloendopeptidase activity"/>
    <property type="evidence" value="ECO:0007669"/>
    <property type="project" value="InterPro"/>
</dbReference>
<keyword evidence="4" id="KW-0479">Metal-binding</keyword>
<dbReference type="SUPFAM" id="SSF55486">
    <property type="entry name" value="Metalloproteases ('zincins'), catalytic domain"/>
    <property type="match status" value="1"/>
</dbReference>
<name>A0A084EME0_MYCCA</name>
<dbReference type="PROSITE" id="PS51885">
    <property type="entry name" value="NEPRILYSIN"/>
    <property type="match status" value="1"/>
</dbReference>
<dbReference type="GO" id="GO:0005886">
    <property type="term" value="C:plasma membrane"/>
    <property type="evidence" value="ECO:0007669"/>
    <property type="project" value="TreeGrafter"/>
</dbReference>
<feature type="domain" description="Peptidase M13 N-terminal" evidence="9">
    <location>
        <begin position="6"/>
        <end position="385"/>
    </location>
</feature>
<evidence type="ECO:0000256" key="3">
    <source>
        <dbReference type="ARBA" id="ARBA00022670"/>
    </source>
</evidence>